<organism evidence="2 3">
    <name type="scientific">Multifurca ochricompacta</name>
    <dbReference type="NCBI Taxonomy" id="376703"/>
    <lineage>
        <taxon>Eukaryota</taxon>
        <taxon>Fungi</taxon>
        <taxon>Dikarya</taxon>
        <taxon>Basidiomycota</taxon>
        <taxon>Agaricomycotina</taxon>
        <taxon>Agaricomycetes</taxon>
        <taxon>Russulales</taxon>
        <taxon>Russulaceae</taxon>
        <taxon>Multifurca</taxon>
    </lineage>
</organism>
<feature type="compositionally biased region" description="Gly residues" evidence="1">
    <location>
        <begin position="38"/>
        <end position="55"/>
    </location>
</feature>
<evidence type="ECO:0000313" key="3">
    <source>
        <dbReference type="Proteomes" id="UP001203297"/>
    </source>
</evidence>
<keyword evidence="3" id="KW-1185">Reference proteome</keyword>
<sequence length="168" mass="17610">MDGADNNLLREDSSREGISPSCENGPRMGVSSLRRDNVGGGPSITGRDGSGGGTSLMGAGREGTVAVDPQQLPMGRYKDLGSKSQGYKSMEPLDAYEGGRDTGTQRCQCQVKSVNPVTKFASTLVASACSFIALTSPAGKGLLFQQHRQLLLCDNHAACSPNTRTILT</sequence>
<feature type="region of interest" description="Disordered" evidence="1">
    <location>
        <begin position="1"/>
        <end position="91"/>
    </location>
</feature>
<accession>A0AAD4LXR6</accession>
<dbReference type="AlphaFoldDB" id="A0AAD4LXR6"/>
<dbReference type="Proteomes" id="UP001203297">
    <property type="component" value="Unassembled WGS sequence"/>
</dbReference>
<gene>
    <name evidence="2" type="ORF">B0F90DRAFT_1356106</name>
</gene>
<comment type="caution">
    <text evidence="2">The sequence shown here is derived from an EMBL/GenBank/DDBJ whole genome shotgun (WGS) entry which is preliminary data.</text>
</comment>
<reference evidence="2" key="1">
    <citation type="journal article" date="2022" name="New Phytol.">
        <title>Evolutionary transition to the ectomycorrhizal habit in the genomes of a hyperdiverse lineage of mushroom-forming fungi.</title>
        <authorList>
            <person name="Looney B."/>
            <person name="Miyauchi S."/>
            <person name="Morin E."/>
            <person name="Drula E."/>
            <person name="Courty P.E."/>
            <person name="Kohler A."/>
            <person name="Kuo A."/>
            <person name="LaButti K."/>
            <person name="Pangilinan J."/>
            <person name="Lipzen A."/>
            <person name="Riley R."/>
            <person name="Andreopoulos W."/>
            <person name="He G."/>
            <person name="Johnson J."/>
            <person name="Nolan M."/>
            <person name="Tritt A."/>
            <person name="Barry K.W."/>
            <person name="Grigoriev I.V."/>
            <person name="Nagy L.G."/>
            <person name="Hibbett D."/>
            <person name="Henrissat B."/>
            <person name="Matheny P.B."/>
            <person name="Labbe J."/>
            <person name="Martin F.M."/>
        </authorList>
    </citation>
    <scope>NUCLEOTIDE SEQUENCE</scope>
    <source>
        <strain evidence="2">BPL690</strain>
    </source>
</reference>
<name>A0AAD4LXR6_9AGAM</name>
<dbReference type="EMBL" id="WTXG01000089">
    <property type="protein sequence ID" value="KAI0293730.1"/>
    <property type="molecule type" value="Genomic_DNA"/>
</dbReference>
<evidence type="ECO:0000256" key="1">
    <source>
        <dbReference type="SAM" id="MobiDB-lite"/>
    </source>
</evidence>
<evidence type="ECO:0000313" key="2">
    <source>
        <dbReference type="EMBL" id="KAI0293730.1"/>
    </source>
</evidence>
<proteinExistence type="predicted"/>
<protein>
    <submittedName>
        <fullName evidence="2">Uncharacterized protein</fullName>
    </submittedName>
</protein>